<name>A4XTG5_ECTM1</name>
<dbReference type="InterPro" id="IPR001173">
    <property type="entry name" value="Glyco_trans_2-like"/>
</dbReference>
<evidence type="ECO:0000256" key="2">
    <source>
        <dbReference type="ARBA" id="ARBA00022676"/>
    </source>
</evidence>
<reference evidence="5" key="1">
    <citation type="submission" date="2007-04" db="EMBL/GenBank/DDBJ databases">
        <title>Complete sequence of Pseudomonas mendocina ymp.</title>
        <authorList>
            <consortium name="US DOE Joint Genome Institute"/>
            <person name="Copeland A."/>
            <person name="Lucas S."/>
            <person name="Lapidus A."/>
            <person name="Barry K."/>
            <person name="Glavina del Rio T."/>
            <person name="Dalin E."/>
            <person name="Tice H."/>
            <person name="Pitluck S."/>
            <person name="Kiss H."/>
            <person name="Brettin T."/>
            <person name="Detter J.C."/>
            <person name="Bruce D."/>
            <person name="Han C."/>
            <person name="Schmutz J."/>
            <person name="Larimer F."/>
            <person name="Land M."/>
            <person name="Hauser L."/>
            <person name="Kyrpides N."/>
            <person name="Mikhailova N."/>
            <person name="Hersman L."/>
            <person name="Dubois J."/>
            <person name="Maurice P."/>
            <person name="Richardson P."/>
        </authorList>
    </citation>
    <scope>NUCLEOTIDE SEQUENCE [LARGE SCALE GENOMIC DNA]</scope>
    <source>
        <strain evidence="5">Ymp</strain>
    </source>
</reference>
<dbReference type="AlphaFoldDB" id="A4XTG5"/>
<accession>A4XTG5</accession>
<evidence type="ECO:0000256" key="3">
    <source>
        <dbReference type="ARBA" id="ARBA00022679"/>
    </source>
</evidence>
<dbReference type="Gene3D" id="3.90.550.10">
    <property type="entry name" value="Spore Coat Polysaccharide Biosynthesis Protein SpsA, Chain A"/>
    <property type="match status" value="1"/>
</dbReference>
<dbReference type="PANTHER" id="PTHR43630">
    <property type="entry name" value="POLY-BETA-1,6-N-ACETYL-D-GLUCOSAMINE SYNTHASE"/>
    <property type="match status" value="1"/>
</dbReference>
<feature type="domain" description="Glycosyltransferase 2-like" evidence="4">
    <location>
        <begin position="3"/>
        <end position="105"/>
    </location>
</feature>
<dbReference type="SUPFAM" id="SSF53448">
    <property type="entry name" value="Nucleotide-diphospho-sugar transferases"/>
    <property type="match status" value="1"/>
</dbReference>
<dbReference type="CAZy" id="GT2">
    <property type="family name" value="Glycosyltransferase Family 2"/>
</dbReference>
<dbReference type="Pfam" id="PF00535">
    <property type="entry name" value="Glycos_transf_2"/>
    <property type="match status" value="1"/>
</dbReference>
<sequence>MLSVLVSVKNEARYIEAALRSIEPAVDALGVEVVVVDDGSTDGTPDVIESLGLPYVKLVRTPGIGKAAAYSLAYEHATGSTFVLFAGDDLIVPEVLEARIAPLRSFEVNEAAVTFCKLRSFSEQERYDGMELPKHPQLGLESGGCIAFNRAFGDMAFPIPSTLANEDSWLMLQVRFGGVRVSHVPMVGLLYRIHTNNSYKRGVAFSQVNEQMWLRQRALFFFYEKYRDKLSSSQQRQLLLEFALQLLRYLGASFLLLLLPGLSLKSKVKVLFNSSASLYWFRERFYKFFSGR</sequence>
<dbReference type="EMBL" id="CP000680">
    <property type="protein sequence ID" value="ABP84631.1"/>
    <property type="molecule type" value="Genomic_DNA"/>
</dbReference>
<gene>
    <name evidence="5" type="ordered locus">Pmen_1868</name>
</gene>
<comment type="similarity">
    <text evidence="1">Belongs to the glycosyltransferase 2 family.</text>
</comment>
<keyword evidence="3 5" id="KW-0808">Transferase</keyword>
<dbReference type="STRING" id="399739.Pmen_1868"/>
<dbReference type="KEGG" id="pmy:Pmen_1868"/>
<evidence type="ECO:0000256" key="1">
    <source>
        <dbReference type="ARBA" id="ARBA00006739"/>
    </source>
</evidence>
<dbReference type="eggNOG" id="COG1215">
    <property type="taxonomic scope" value="Bacteria"/>
</dbReference>
<dbReference type="HOGENOM" id="CLU_081843_0_0_6"/>
<organism evidence="5">
    <name type="scientific">Ectopseudomonas mendocina (strain ymp)</name>
    <name type="common">Pseudomonas mendocina</name>
    <dbReference type="NCBI Taxonomy" id="399739"/>
    <lineage>
        <taxon>Bacteria</taxon>
        <taxon>Pseudomonadati</taxon>
        <taxon>Pseudomonadota</taxon>
        <taxon>Gammaproteobacteria</taxon>
        <taxon>Pseudomonadales</taxon>
        <taxon>Pseudomonadaceae</taxon>
        <taxon>Ectopseudomonas</taxon>
    </lineage>
</organism>
<evidence type="ECO:0000259" key="4">
    <source>
        <dbReference type="Pfam" id="PF00535"/>
    </source>
</evidence>
<evidence type="ECO:0000313" key="5">
    <source>
        <dbReference type="EMBL" id="ABP84631.1"/>
    </source>
</evidence>
<dbReference type="OrthoDB" id="9802649at2"/>
<dbReference type="GO" id="GO:0016757">
    <property type="term" value="F:glycosyltransferase activity"/>
    <property type="evidence" value="ECO:0007669"/>
    <property type="project" value="UniProtKB-KW"/>
</dbReference>
<keyword evidence="2" id="KW-0328">Glycosyltransferase</keyword>
<protein>
    <submittedName>
        <fullName evidence="5">Glycosyl transferase, family 2</fullName>
    </submittedName>
</protein>
<proteinExistence type="inferred from homology"/>
<dbReference type="InterPro" id="IPR029044">
    <property type="entry name" value="Nucleotide-diphossugar_trans"/>
</dbReference>
<dbReference type="PANTHER" id="PTHR43630:SF1">
    <property type="entry name" value="POLY-BETA-1,6-N-ACETYL-D-GLUCOSAMINE SYNTHASE"/>
    <property type="match status" value="1"/>
</dbReference>